<sequence>MPAMSSFLIGWVSRHVLPHERALRTWLRTAFPAIDVDDVIQESYCRLAGLSSVDHIDDPRRYFFRIARNIVLEQVRRERVVRIEAASGLAVLEQGAVDEECSPERIVAGRMALERVERLIDALPERSRRILRMRKIDGVPQREIAASLGLSENVVENEVARGLRRVLDQLTEGERAEMPTRRRRRPLFARPARQGDRP</sequence>
<gene>
    <name evidence="7" type="ORF">J2792_002041</name>
</gene>
<keyword evidence="8" id="KW-1185">Reference proteome</keyword>
<evidence type="ECO:0000313" key="7">
    <source>
        <dbReference type="EMBL" id="MDR6511169.1"/>
    </source>
</evidence>
<dbReference type="InterPro" id="IPR013325">
    <property type="entry name" value="RNA_pol_sigma_r2"/>
</dbReference>
<evidence type="ECO:0000313" key="8">
    <source>
        <dbReference type="Proteomes" id="UP001184150"/>
    </source>
</evidence>
<comment type="similarity">
    <text evidence="1">Belongs to the sigma-70 factor family. ECF subfamily.</text>
</comment>
<dbReference type="InterPro" id="IPR013249">
    <property type="entry name" value="RNA_pol_sigma70_r4_t2"/>
</dbReference>
<dbReference type="InterPro" id="IPR036388">
    <property type="entry name" value="WH-like_DNA-bd_sf"/>
</dbReference>
<dbReference type="Gene3D" id="1.10.10.10">
    <property type="entry name" value="Winged helix-like DNA-binding domain superfamily/Winged helix DNA-binding domain"/>
    <property type="match status" value="1"/>
</dbReference>
<protein>
    <submittedName>
        <fullName evidence="7">RNA polymerase sigma-70 factor (ECF subfamily)</fullName>
    </submittedName>
</protein>
<dbReference type="NCBIfam" id="TIGR02937">
    <property type="entry name" value="sigma70-ECF"/>
    <property type="match status" value="1"/>
</dbReference>
<feature type="domain" description="RNA polymerase sigma factor 70 region 4 type 2" evidence="6">
    <location>
        <begin position="114"/>
        <end position="165"/>
    </location>
</feature>
<dbReference type="InterPro" id="IPR013324">
    <property type="entry name" value="RNA_pol_sigma_r3/r4-like"/>
</dbReference>
<dbReference type="CDD" id="cd06171">
    <property type="entry name" value="Sigma70_r4"/>
    <property type="match status" value="1"/>
</dbReference>
<dbReference type="InterPro" id="IPR039425">
    <property type="entry name" value="RNA_pol_sigma-70-like"/>
</dbReference>
<organism evidence="7 8">
    <name type="scientific">Novosphingobium capsulatum</name>
    <dbReference type="NCBI Taxonomy" id="13688"/>
    <lineage>
        <taxon>Bacteria</taxon>
        <taxon>Pseudomonadati</taxon>
        <taxon>Pseudomonadota</taxon>
        <taxon>Alphaproteobacteria</taxon>
        <taxon>Sphingomonadales</taxon>
        <taxon>Sphingomonadaceae</taxon>
        <taxon>Novosphingobium</taxon>
    </lineage>
</organism>
<dbReference type="RefSeq" id="WP_233252663.1">
    <property type="nucleotide sequence ID" value="NZ_JAVDRD010000004.1"/>
</dbReference>
<evidence type="ECO:0000256" key="1">
    <source>
        <dbReference type="ARBA" id="ARBA00010641"/>
    </source>
</evidence>
<name>A0ABU1MLF8_9SPHN</name>
<keyword evidence="2" id="KW-0805">Transcription regulation</keyword>
<dbReference type="SUPFAM" id="SSF88659">
    <property type="entry name" value="Sigma3 and sigma4 domains of RNA polymerase sigma factors"/>
    <property type="match status" value="1"/>
</dbReference>
<evidence type="ECO:0000256" key="5">
    <source>
        <dbReference type="SAM" id="MobiDB-lite"/>
    </source>
</evidence>
<reference evidence="7 8" key="1">
    <citation type="submission" date="2023-07" db="EMBL/GenBank/DDBJ databases">
        <title>Sorghum-associated microbial communities from plants grown in Nebraska, USA.</title>
        <authorList>
            <person name="Schachtman D."/>
        </authorList>
    </citation>
    <scope>NUCLEOTIDE SEQUENCE [LARGE SCALE GENOMIC DNA]</scope>
    <source>
        <strain evidence="7 8">DS1027</strain>
    </source>
</reference>
<dbReference type="Pfam" id="PF08281">
    <property type="entry name" value="Sigma70_r4_2"/>
    <property type="match status" value="1"/>
</dbReference>
<accession>A0ABU1MLF8</accession>
<dbReference type="PANTHER" id="PTHR43133">
    <property type="entry name" value="RNA POLYMERASE ECF-TYPE SIGMA FACTO"/>
    <property type="match status" value="1"/>
</dbReference>
<evidence type="ECO:0000256" key="2">
    <source>
        <dbReference type="ARBA" id="ARBA00023015"/>
    </source>
</evidence>
<feature type="region of interest" description="Disordered" evidence="5">
    <location>
        <begin position="174"/>
        <end position="198"/>
    </location>
</feature>
<evidence type="ECO:0000259" key="6">
    <source>
        <dbReference type="Pfam" id="PF08281"/>
    </source>
</evidence>
<keyword evidence="3" id="KW-0731">Sigma factor</keyword>
<dbReference type="EMBL" id="JAVDRD010000004">
    <property type="protein sequence ID" value="MDR6511169.1"/>
    <property type="molecule type" value="Genomic_DNA"/>
</dbReference>
<proteinExistence type="inferred from homology"/>
<dbReference type="Proteomes" id="UP001184150">
    <property type="component" value="Unassembled WGS sequence"/>
</dbReference>
<dbReference type="Gene3D" id="1.10.1740.10">
    <property type="match status" value="1"/>
</dbReference>
<evidence type="ECO:0000256" key="3">
    <source>
        <dbReference type="ARBA" id="ARBA00023082"/>
    </source>
</evidence>
<evidence type="ECO:0000256" key="4">
    <source>
        <dbReference type="ARBA" id="ARBA00023163"/>
    </source>
</evidence>
<keyword evidence="4" id="KW-0804">Transcription</keyword>
<dbReference type="InterPro" id="IPR014284">
    <property type="entry name" value="RNA_pol_sigma-70_dom"/>
</dbReference>
<dbReference type="PANTHER" id="PTHR43133:SF63">
    <property type="entry name" value="RNA POLYMERASE SIGMA FACTOR FECI-RELATED"/>
    <property type="match status" value="1"/>
</dbReference>
<dbReference type="SUPFAM" id="SSF88946">
    <property type="entry name" value="Sigma2 domain of RNA polymerase sigma factors"/>
    <property type="match status" value="1"/>
</dbReference>
<comment type="caution">
    <text evidence="7">The sequence shown here is derived from an EMBL/GenBank/DDBJ whole genome shotgun (WGS) entry which is preliminary data.</text>
</comment>